<evidence type="ECO:0000313" key="8">
    <source>
        <dbReference type="EMBL" id="QDV07425.1"/>
    </source>
</evidence>
<dbReference type="InterPro" id="IPR036388">
    <property type="entry name" value="WH-like_DNA-bd_sf"/>
</dbReference>
<dbReference type="Gene3D" id="1.10.10.10">
    <property type="entry name" value="Winged helix-like DNA-binding domain superfamily/Winged helix DNA-binding domain"/>
    <property type="match status" value="1"/>
</dbReference>
<dbReference type="GO" id="GO:0003677">
    <property type="term" value="F:DNA binding"/>
    <property type="evidence" value="ECO:0007669"/>
    <property type="project" value="UniProtKB-KW"/>
</dbReference>
<dbReference type="SUPFAM" id="SSF88946">
    <property type="entry name" value="Sigma2 domain of RNA polymerase sigma factors"/>
    <property type="match status" value="1"/>
</dbReference>
<dbReference type="InterPro" id="IPR014284">
    <property type="entry name" value="RNA_pol_sigma-70_dom"/>
</dbReference>
<comment type="similarity">
    <text evidence="1">Belongs to the sigma-70 factor family. ECF subfamily.</text>
</comment>
<dbReference type="Gene3D" id="1.10.1740.10">
    <property type="match status" value="1"/>
</dbReference>
<dbReference type="InterPro" id="IPR013325">
    <property type="entry name" value="RNA_pol_sigma_r2"/>
</dbReference>
<reference evidence="8 9" key="1">
    <citation type="submission" date="2019-02" db="EMBL/GenBank/DDBJ databases">
        <title>Deep-cultivation of Planctomycetes and their phenomic and genomic characterization uncovers novel biology.</title>
        <authorList>
            <person name="Wiegand S."/>
            <person name="Jogler M."/>
            <person name="Boedeker C."/>
            <person name="Pinto D."/>
            <person name="Vollmers J."/>
            <person name="Rivas-Marin E."/>
            <person name="Kohn T."/>
            <person name="Peeters S.H."/>
            <person name="Heuer A."/>
            <person name="Rast P."/>
            <person name="Oberbeckmann S."/>
            <person name="Bunk B."/>
            <person name="Jeske O."/>
            <person name="Meyerdierks A."/>
            <person name="Storesund J.E."/>
            <person name="Kallscheuer N."/>
            <person name="Luecker S."/>
            <person name="Lage O.M."/>
            <person name="Pohl T."/>
            <person name="Merkel B.J."/>
            <person name="Hornburger P."/>
            <person name="Mueller R.-W."/>
            <person name="Bruemmer F."/>
            <person name="Labrenz M."/>
            <person name="Spormann A.M."/>
            <person name="Op den Camp H."/>
            <person name="Overmann J."/>
            <person name="Amann R."/>
            <person name="Jetten M.S.M."/>
            <person name="Mascher T."/>
            <person name="Medema M.H."/>
            <person name="Devos D.P."/>
            <person name="Kaster A.-K."/>
            <person name="Ovreas L."/>
            <person name="Rohde M."/>
            <person name="Galperin M.Y."/>
            <person name="Jogler C."/>
        </authorList>
    </citation>
    <scope>NUCLEOTIDE SEQUENCE [LARGE SCALE GENOMIC DNA]</scope>
    <source>
        <strain evidence="8 9">Poly30</strain>
    </source>
</reference>
<dbReference type="PANTHER" id="PTHR43133">
    <property type="entry name" value="RNA POLYMERASE ECF-TYPE SIGMA FACTO"/>
    <property type="match status" value="1"/>
</dbReference>
<evidence type="ECO:0000259" key="6">
    <source>
        <dbReference type="Pfam" id="PF04542"/>
    </source>
</evidence>
<dbReference type="Proteomes" id="UP000320390">
    <property type="component" value="Chromosome"/>
</dbReference>
<keyword evidence="9" id="KW-1185">Reference proteome</keyword>
<dbReference type="SUPFAM" id="SSF88659">
    <property type="entry name" value="Sigma3 and sigma4 domains of RNA polymerase sigma factors"/>
    <property type="match status" value="1"/>
</dbReference>
<accession>A0A518ETM7</accession>
<dbReference type="InterPro" id="IPR007627">
    <property type="entry name" value="RNA_pol_sigma70_r2"/>
</dbReference>
<dbReference type="NCBIfam" id="TIGR02937">
    <property type="entry name" value="sigma70-ECF"/>
    <property type="match status" value="1"/>
</dbReference>
<dbReference type="GO" id="GO:0006352">
    <property type="term" value="P:DNA-templated transcription initiation"/>
    <property type="evidence" value="ECO:0007669"/>
    <property type="project" value="InterPro"/>
</dbReference>
<evidence type="ECO:0000256" key="3">
    <source>
        <dbReference type="ARBA" id="ARBA00023082"/>
    </source>
</evidence>
<sequence length="177" mass="19747">MDAHADAVFEFVLYRVGRRRDLAEDIAQETLLAAVQGLERFDGRAALRTWLFGIAKNKIREARRSQARTRPLGDILLDADDEIFATLGRIAEEPIPDEILERKETQAMVGATLSSLPESYRTALTERYVEGHSVPETARLQGRGVKAAESTLHRARRAFAEVFTLLNVRAAGEEEGV</sequence>
<protein>
    <submittedName>
        <fullName evidence="8">ECF RNA polymerase sigma-E factor</fullName>
    </submittedName>
</protein>
<keyword evidence="4" id="KW-0238">DNA-binding</keyword>
<keyword evidence="2" id="KW-0805">Transcription regulation</keyword>
<feature type="domain" description="RNA polymerase sigma-70 region 2" evidence="6">
    <location>
        <begin position="12"/>
        <end position="69"/>
    </location>
</feature>
<proteinExistence type="inferred from homology"/>
<keyword evidence="3" id="KW-0731">Sigma factor</keyword>
<evidence type="ECO:0000256" key="4">
    <source>
        <dbReference type="ARBA" id="ARBA00023125"/>
    </source>
</evidence>
<dbReference type="EMBL" id="CP036434">
    <property type="protein sequence ID" value="QDV07425.1"/>
    <property type="molecule type" value="Genomic_DNA"/>
</dbReference>
<feature type="domain" description="RNA polymerase sigma factor 70 region 4 type 2" evidence="7">
    <location>
        <begin position="109"/>
        <end position="158"/>
    </location>
</feature>
<evidence type="ECO:0000259" key="7">
    <source>
        <dbReference type="Pfam" id="PF08281"/>
    </source>
</evidence>
<gene>
    <name evidence="8" type="primary">rpoE_6</name>
    <name evidence="8" type="ORF">Poly30_29490</name>
</gene>
<dbReference type="Pfam" id="PF08281">
    <property type="entry name" value="Sigma70_r4_2"/>
    <property type="match status" value="1"/>
</dbReference>
<dbReference type="PANTHER" id="PTHR43133:SF8">
    <property type="entry name" value="RNA POLYMERASE SIGMA FACTOR HI_1459-RELATED"/>
    <property type="match status" value="1"/>
</dbReference>
<keyword evidence="5" id="KW-0804">Transcription</keyword>
<name>A0A518ETM7_9BACT</name>
<organism evidence="8 9">
    <name type="scientific">Saltatorellus ferox</name>
    <dbReference type="NCBI Taxonomy" id="2528018"/>
    <lineage>
        <taxon>Bacteria</taxon>
        <taxon>Pseudomonadati</taxon>
        <taxon>Planctomycetota</taxon>
        <taxon>Planctomycetia</taxon>
        <taxon>Planctomycetia incertae sedis</taxon>
        <taxon>Saltatorellus</taxon>
    </lineage>
</organism>
<dbReference type="GO" id="GO:0016987">
    <property type="term" value="F:sigma factor activity"/>
    <property type="evidence" value="ECO:0007669"/>
    <property type="project" value="UniProtKB-KW"/>
</dbReference>
<evidence type="ECO:0000313" key="9">
    <source>
        <dbReference type="Proteomes" id="UP000320390"/>
    </source>
</evidence>
<dbReference type="InterPro" id="IPR013324">
    <property type="entry name" value="RNA_pol_sigma_r3/r4-like"/>
</dbReference>
<dbReference type="InterPro" id="IPR013249">
    <property type="entry name" value="RNA_pol_sigma70_r4_t2"/>
</dbReference>
<dbReference type="InterPro" id="IPR039425">
    <property type="entry name" value="RNA_pol_sigma-70-like"/>
</dbReference>
<evidence type="ECO:0000256" key="5">
    <source>
        <dbReference type="ARBA" id="ARBA00023163"/>
    </source>
</evidence>
<evidence type="ECO:0000256" key="1">
    <source>
        <dbReference type="ARBA" id="ARBA00010641"/>
    </source>
</evidence>
<dbReference type="AlphaFoldDB" id="A0A518ETM7"/>
<dbReference type="Pfam" id="PF04542">
    <property type="entry name" value="Sigma70_r2"/>
    <property type="match status" value="1"/>
</dbReference>
<evidence type="ECO:0000256" key="2">
    <source>
        <dbReference type="ARBA" id="ARBA00023015"/>
    </source>
</evidence>